<keyword evidence="1" id="KW-0472">Membrane</keyword>
<feature type="non-terminal residue" evidence="2">
    <location>
        <position position="92"/>
    </location>
</feature>
<dbReference type="AlphaFoldDB" id="A0A0F8YPS7"/>
<comment type="caution">
    <text evidence="2">The sequence shown here is derived from an EMBL/GenBank/DDBJ whole genome shotgun (WGS) entry which is preliminary data.</text>
</comment>
<gene>
    <name evidence="2" type="ORF">LCGC14_2870350</name>
</gene>
<name>A0A0F8YPS7_9ZZZZ</name>
<evidence type="ECO:0000313" key="2">
    <source>
        <dbReference type="EMBL" id="KKK75775.1"/>
    </source>
</evidence>
<keyword evidence="1" id="KW-0812">Transmembrane</keyword>
<reference evidence="2" key="1">
    <citation type="journal article" date="2015" name="Nature">
        <title>Complex archaea that bridge the gap between prokaryotes and eukaryotes.</title>
        <authorList>
            <person name="Spang A."/>
            <person name="Saw J.H."/>
            <person name="Jorgensen S.L."/>
            <person name="Zaremba-Niedzwiedzka K."/>
            <person name="Martijn J."/>
            <person name="Lind A.E."/>
            <person name="van Eijk R."/>
            <person name="Schleper C."/>
            <person name="Guy L."/>
            <person name="Ettema T.J."/>
        </authorList>
    </citation>
    <scope>NUCLEOTIDE SEQUENCE</scope>
</reference>
<organism evidence="2">
    <name type="scientific">marine sediment metagenome</name>
    <dbReference type="NCBI Taxonomy" id="412755"/>
    <lineage>
        <taxon>unclassified sequences</taxon>
        <taxon>metagenomes</taxon>
        <taxon>ecological metagenomes</taxon>
    </lineage>
</organism>
<protein>
    <submittedName>
        <fullName evidence="2">Uncharacterized protein</fullName>
    </submittedName>
</protein>
<sequence>MNGVMAWIRALRGYTLPTGLGLLNIAMIGFWFVVLAPGLDALDLDLRKLRALNNNLGNQIAINTLALETIDENRDRFTVLRKRGFIDPQNRL</sequence>
<evidence type="ECO:0000256" key="1">
    <source>
        <dbReference type="SAM" id="Phobius"/>
    </source>
</evidence>
<proteinExistence type="predicted"/>
<feature type="transmembrane region" description="Helical" evidence="1">
    <location>
        <begin position="20"/>
        <end position="42"/>
    </location>
</feature>
<accession>A0A0F8YPS7</accession>
<dbReference type="EMBL" id="LAZR01055707">
    <property type="protein sequence ID" value="KKK75775.1"/>
    <property type="molecule type" value="Genomic_DNA"/>
</dbReference>
<keyword evidence="1" id="KW-1133">Transmembrane helix</keyword>